<evidence type="ECO:0000313" key="1">
    <source>
        <dbReference type="EMBL" id="REC61449.1"/>
    </source>
</evidence>
<dbReference type="Proteomes" id="UP000256686">
    <property type="component" value="Unassembled WGS sequence"/>
</dbReference>
<accession>A0A3D9C6T1</accession>
<evidence type="ECO:0000313" key="2">
    <source>
        <dbReference type="Proteomes" id="UP000256686"/>
    </source>
</evidence>
<comment type="caution">
    <text evidence="1">The sequence shown here is derived from an EMBL/GenBank/DDBJ whole genome shotgun (WGS) entry which is preliminary data.</text>
</comment>
<dbReference type="RefSeq" id="WP_115971775.1">
    <property type="nucleotide sequence ID" value="NZ_QNVT01000015.1"/>
</dbReference>
<keyword evidence="2" id="KW-1185">Reference proteome</keyword>
<proteinExistence type="predicted"/>
<dbReference type="EMBL" id="QNVT01000015">
    <property type="protein sequence ID" value="REC61449.1"/>
    <property type="molecule type" value="Genomic_DNA"/>
</dbReference>
<name>A0A3D9C6T1_9FLAO</name>
<dbReference type="AlphaFoldDB" id="A0A3D9C6T1"/>
<protein>
    <submittedName>
        <fullName evidence="1">Uncharacterized protein</fullName>
    </submittedName>
</protein>
<sequence>MKLKSSIVYPIRELNAYLDTGIYNDLKDFYASFENEFIGHRIKSKDTENHSFQIYEEEYRMGESDFAVFSFEKNIKYTFIDKIYNVIDRMEEGINICFISKQSIPNYLDKVERAFKSLLKNKSTQEFLFLNQYLKIIENELEFYRNSENISEDNTIFKDSPFKIKDSIKRSFFHKLYDVSQRHFLLNSEFSKEDFIDVFTEAETTKTIKFICSNSLMITFLEEIRGAFTNFKPTSIAQSHRFLTKQDKFLTITNYDSSKQRLIKGNSSSEVNNLSEDIQDIFEEIP</sequence>
<reference evidence="2" key="1">
    <citation type="submission" date="2018-06" db="EMBL/GenBank/DDBJ databases">
        <authorList>
            <person name="Lum Nde A."/>
            <person name="Hugo C."/>
        </authorList>
    </citation>
    <scope>NUCLEOTIDE SEQUENCE [LARGE SCALE GENOMIC DNA]</scope>
    <source>
        <strain evidence="2">1_F178</strain>
    </source>
</reference>
<gene>
    <name evidence="1" type="ORF">DRF65_16050</name>
</gene>
<organism evidence="1 2">
    <name type="scientific">Chryseobacterium pennae</name>
    <dbReference type="NCBI Taxonomy" id="2258962"/>
    <lineage>
        <taxon>Bacteria</taxon>
        <taxon>Pseudomonadati</taxon>
        <taxon>Bacteroidota</taxon>
        <taxon>Flavobacteriia</taxon>
        <taxon>Flavobacteriales</taxon>
        <taxon>Weeksellaceae</taxon>
        <taxon>Chryseobacterium group</taxon>
        <taxon>Chryseobacterium</taxon>
    </lineage>
</organism>